<dbReference type="Pfam" id="PF00132">
    <property type="entry name" value="Hexapep"/>
    <property type="match status" value="1"/>
</dbReference>
<dbReference type="InterPro" id="IPR051159">
    <property type="entry name" value="Hexapeptide_acetyltransf"/>
</dbReference>
<comment type="caution">
    <text evidence="1">The sequence shown here is derived from an EMBL/GenBank/DDBJ whole genome shotgun (WGS) entry which is preliminary data.</text>
</comment>
<evidence type="ECO:0000313" key="1">
    <source>
        <dbReference type="EMBL" id="GAH67195.1"/>
    </source>
</evidence>
<dbReference type="Gene3D" id="2.160.10.10">
    <property type="entry name" value="Hexapeptide repeat proteins"/>
    <property type="match status" value="1"/>
</dbReference>
<proteinExistence type="predicted"/>
<gene>
    <name evidence="1" type="ORF">S03H2_48784</name>
</gene>
<protein>
    <recommendedName>
        <fullName evidence="2">Acyltransferase</fullName>
    </recommendedName>
</protein>
<dbReference type="PANTHER" id="PTHR23416">
    <property type="entry name" value="SIALIC ACID SYNTHASE-RELATED"/>
    <property type="match status" value="1"/>
</dbReference>
<evidence type="ECO:0008006" key="2">
    <source>
        <dbReference type="Google" id="ProtNLM"/>
    </source>
</evidence>
<organism evidence="1">
    <name type="scientific">marine sediment metagenome</name>
    <dbReference type="NCBI Taxonomy" id="412755"/>
    <lineage>
        <taxon>unclassified sequences</taxon>
        <taxon>metagenomes</taxon>
        <taxon>ecological metagenomes</taxon>
    </lineage>
</organism>
<dbReference type="SUPFAM" id="SSF51161">
    <property type="entry name" value="Trimeric LpxA-like enzymes"/>
    <property type="match status" value="1"/>
</dbReference>
<dbReference type="EMBL" id="BARU01030784">
    <property type="protein sequence ID" value="GAH67195.1"/>
    <property type="molecule type" value="Genomic_DNA"/>
</dbReference>
<reference evidence="1" key="1">
    <citation type="journal article" date="2014" name="Front. Microbiol.">
        <title>High frequency of phylogenetically diverse reductive dehalogenase-homologous genes in deep subseafloor sedimentary metagenomes.</title>
        <authorList>
            <person name="Kawai M."/>
            <person name="Futagami T."/>
            <person name="Toyoda A."/>
            <person name="Takaki Y."/>
            <person name="Nishi S."/>
            <person name="Hori S."/>
            <person name="Arai W."/>
            <person name="Tsubouchi T."/>
            <person name="Morono Y."/>
            <person name="Uchiyama I."/>
            <person name="Ito T."/>
            <person name="Fujiyama A."/>
            <person name="Inagaki F."/>
            <person name="Takami H."/>
        </authorList>
    </citation>
    <scope>NUCLEOTIDE SEQUENCE</scope>
    <source>
        <strain evidence="1">Expedition CK06-06</strain>
    </source>
</reference>
<accession>X1ID45</accession>
<dbReference type="AlphaFoldDB" id="X1ID45"/>
<dbReference type="InterPro" id="IPR011004">
    <property type="entry name" value="Trimer_LpxA-like_sf"/>
</dbReference>
<sequence length="156" mass="17214">MLILFPIILKAILINRILGIDHLSNYISRLPRKLIGLILSRFGAKIGKEVNISSAIIMDNAVTKDYSNLIIGNRCYIGKNVFFDLVEPIIIEEEAVISAKVTFLTHSDPGERILRKYYKRETGMIKIKTGAWIGACVTILPGVTVGKCSIIGANAL</sequence>
<dbReference type="InterPro" id="IPR001451">
    <property type="entry name" value="Hexapep"/>
</dbReference>
<name>X1ID45_9ZZZZ</name>
<feature type="non-terminal residue" evidence="1">
    <location>
        <position position="156"/>
    </location>
</feature>